<dbReference type="AlphaFoldDB" id="A0A4R5FF98"/>
<gene>
    <name evidence="1" type="ORF">E1295_21420</name>
</gene>
<dbReference type="PANTHER" id="PTHR43649">
    <property type="entry name" value="ARABINOSE-BINDING PROTEIN-RELATED"/>
    <property type="match status" value="1"/>
</dbReference>
<dbReference type="SUPFAM" id="SSF53850">
    <property type="entry name" value="Periplasmic binding protein-like II"/>
    <property type="match status" value="1"/>
</dbReference>
<evidence type="ECO:0000313" key="1">
    <source>
        <dbReference type="EMBL" id="TDE48433.1"/>
    </source>
</evidence>
<dbReference type="Gene3D" id="3.40.190.10">
    <property type="entry name" value="Periplasmic binding protein-like II"/>
    <property type="match status" value="1"/>
</dbReference>
<proteinExistence type="predicted"/>
<dbReference type="Pfam" id="PF13416">
    <property type="entry name" value="SBP_bac_8"/>
    <property type="match status" value="1"/>
</dbReference>
<evidence type="ECO:0000313" key="2">
    <source>
        <dbReference type="Proteomes" id="UP000295136"/>
    </source>
</evidence>
<dbReference type="EMBL" id="SMLD01000055">
    <property type="protein sequence ID" value="TDE48433.1"/>
    <property type="molecule type" value="Genomic_DNA"/>
</dbReference>
<dbReference type="InterPro" id="IPR006311">
    <property type="entry name" value="TAT_signal"/>
</dbReference>
<dbReference type="InterPro" id="IPR006059">
    <property type="entry name" value="SBP"/>
</dbReference>
<dbReference type="PANTHER" id="PTHR43649:SF12">
    <property type="entry name" value="DIACETYLCHITOBIOSE BINDING PROTEIN DASA"/>
    <property type="match status" value="1"/>
</dbReference>
<reference evidence="1 2" key="1">
    <citation type="submission" date="2019-03" db="EMBL/GenBank/DDBJ databases">
        <title>Draft genome sequences of novel Actinobacteria.</title>
        <authorList>
            <person name="Sahin N."/>
            <person name="Ay H."/>
            <person name="Saygin H."/>
        </authorList>
    </citation>
    <scope>NUCLEOTIDE SEQUENCE [LARGE SCALE GENOMIC DNA]</scope>
    <source>
        <strain evidence="1 2">6K102</strain>
    </source>
</reference>
<name>A0A4R5FF98_9ACTN</name>
<sequence>MFTNETSAIPPGSWGCVMPGAGSPRKVEVMHTLSRRRFMQTTGLMGLMAAAAACGGTSGAGSGGSAGRLTWWDAQESGKEAKEALFRKFAESPGGVPVEYTHVSAAKFPQALQLAKQSKQLPDIHVNVGIGAQVEQLIKDGWVAPVELGEAALKRLDGQLYEGIHTFEGKVYSWPIYHYRSYMAVTWFDTELVAKAGLDPNAPPTTYDEFRAACAATQKASGGDSHGLAWCIGMPIRLGFAIDKMAQAGGFEGADGCLFKTGEYAYHDDAFVNAIEFMLSLQKDGLIAPGSRSWSDDVARGRWAAGAATYFISGPFTAGSTLETIPQWKDKLGVGPVLVPEPGKKVATYSGPREGTYWLSPTCKHPKEAGRLLGDYFVTDSYAVDLADAMLQPPSDMEAVAKSNAHPAYKKLVGWFAEQAYLCPAPVVRNPKGMTAYQAETKEVTPGLGDIVQGAFTGDIPDYRKALKELSDKMSAERDRAIAAAKAKGAELSVDDWVFSNWKPEKDYTREMYG</sequence>
<protein>
    <submittedName>
        <fullName evidence="1">Extracellular solute-binding protein</fullName>
    </submittedName>
</protein>
<dbReference type="PROSITE" id="PS51318">
    <property type="entry name" value="TAT"/>
    <property type="match status" value="1"/>
</dbReference>
<organism evidence="1 2">
    <name type="scientific">Nonomuraea mesophila</name>
    <dbReference type="NCBI Taxonomy" id="2530382"/>
    <lineage>
        <taxon>Bacteria</taxon>
        <taxon>Bacillati</taxon>
        <taxon>Actinomycetota</taxon>
        <taxon>Actinomycetes</taxon>
        <taxon>Streptosporangiales</taxon>
        <taxon>Streptosporangiaceae</taxon>
        <taxon>Nonomuraea</taxon>
    </lineage>
</organism>
<dbReference type="Proteomes" id="UP000295136">
    <property type="component" value="Unassembled WGS sequence"/>
</dbReference>
<comment type="caution">
    <text evidence="1">The sequence shown here is derived from an EMBL/GenBank/DDBJ whole genome shotgun (WGS) entry which is preliminary data.</text>
</comment>
<dbReference type="InterPro" id="IPR050490">
    <property type="entry name" value="Bact_solute-bd_prot1"/>
</dbReference>
<accession>A0A4R5FF98</accession>
<keyword evidence="2" id="KW-1185">Reference proteome</keyword>